<feature type="region of interest" description="Disordered" evidence="1">
    <location>
        <begin position="1"/>
        <end position="86"/>
    </location>
</feature>
<dbReference type="Proteomes" id="UP000226431">
    <property type="component" value="Unassembled WGS sequence"/>
</dbReference>
<proteinExistence type="predicted"/>
<dbReference type="EMBL" id="NJES01000338">
    <property type="protein sequence ID" value="PHH73509.1"/>
    <property type="molecule type" value="Genomic_DNA"/>
</dbReference>
<feature type="compositionally biased region" description="Basic residues" evidence="1">
    <location>
        <begin position="1"/>
        <end position="11"/>
    </location>
</feature>
<comment type="caution">
    <text evidence="2">The sequence shown here is derived from an EMBL/GenBank/DDBJ whole genome shotgun (WGS) entry which is preliminary data.</text>
</comment>
<accession>A0A2C5XID7</accession>
<sequence length="86" mass="9177">MATRQKARRTASRVTPADDQPPVKRRKTEGEADASATVEGKEDTDKTKDDEPSSAPAKEVVKQTEAPVDEKKPEAVAATAGVGEEE</sequence>
<organism evidence="2 3">
    <name type="scientific">Ophiocordyceps camponoti-rufipedis</name>
    <dbReference type="NCBI Taxonomy" id="2004952"/>
    <lineage>
        <taxon>Eukaryota</taxon>
        <taxon>Fungi</taxon>
        <taxon>Dikarya</taxon>
        <taxon>Ascomycota</taxon>
        <taxon>Pezizomycotina</taxon>
        <taxon>Sordariomycetes</taxon>
        <taxon>Hypocreomycetidae</taxon>
        <taxon>Hypocreales</taxon>
        <taxon>Ophiocordycipitaceae</taxon>
        <taxon>Ophiocordyceps</taxon>
    </lineage>
</organism>
<feature type="compositionally biased region" description="Basic and acidic residues" evidence="1">
    <location>
        <begin position="39"/>
        <end position="51"/>
    </location>
</feature>
<evidence type="ECO:0000313" key="3">
    <source>
        <dbReference type="Proteomes" id="UP000226431"/>
    </source>
</evidence>
<dbReference type="AlphaFoldDB" id="A0A2C5XID7"/>
<evidence type="ECO:0000256" key="1">
    <source>
        <dbReference type="SAM" id="MobiDB-lite"/>
    </source>
</evidence>
<feature type="compositionally biased region" description="Low complexity" evidence="1">
    <location>
        <begin position="75"/>
        <end position="86"/>
    </location>
</feature>
<keyword evidence="3" id="KW-1185">Reference proteome</keyword>
<reference evidence="2 3" key="1">
    <citation type="submission" date="2017-06" db="EMBL/GenBank/DDBJ databases">
        <title>Ant-infecting Ophiocordyceps genomes reveal a high diversity of potential behavioral manipulation genes and a possible major role for enterotoxins.</title>
        <authorList>
            <person name="De Bekker C."/>
            <person name="Evans H.C."/>
            <person name="Brachmann A."/>
            <person name="Hughes D.P."/>
        </authorList>
    </citation>
    <scope>NUCLEOTIDE SEQUENCE [LARGE SCALE GENOMIC DNA]</scope>
    <source>
        <strain evidence="2 3">Map16</strain>
    </source>
</reference>
<protein>
    <submittedName>
        <fullName evidence="2">Uncharacterized protein</fullName>
    </submittedName>
</protein>
<name>A0A2C5XID7_9HYPO</name>
<gene>
    <name evidence="2" type="ORF">CDD80_3753</name>
</gene>
<evidence type="ECO:0000313" key="2">
    <source>
        <dbReference type="EMBL" id="PHH73509.1"/>
    </source>
</evidence>